<dbReference type="EMBL" id="JBBNAF010000005">
    <property type="protein sequence ID" value="KAK9143363.1"/>
    <property type="molecule type" value="Genomic_DNA"/>
</dbReference>
<keyword evidence="4" id="KW-1185">Reference proteome</keyword>
<dbReference type="GO" id="GO:0008017">
    <property type="term" value="F:microtubule binding"/>
    <property type="evidence" value="ECO:0007669"/>
    <property type="project" value="InterPro"/>
</dbReference>
<dbReference type="PANTHER" id="PTHR46999:SF1">
    <property type="entry name" value="ALPHA-GLUCAN WATER DIKINASE 1, CHLOROPLASTIC"/>
    <property type="match status" value="1"/>
</dbReference>
<dbReference type="AlphaFoldDB" id="A0AAP0PFN3"/>
<dbReference type="Proteomes" id="UP001420932">
    <property type="component" value="Unassembled WGS sequence"/>
</dbReference>
<dbReference type="InterPro" id="IPR001752">
    <property type="entry name" value="Kinesin_motor_dom"/>
</dbReference>
<dbReference type="GO" id="GO:0005524">
    <property type="term" value="F:ATP binding"/>
    <property type="evidence" value="ECO:0007669"/>
    <property type="project" value="InterPro"/>
</dbReference>
<dbReference type="PANTHER" id="PTHR46999">
    <property type="entry name" value="ALPHA-GLUCAN WATER DIKINASE 1, CHLOROPLASTIC-RELATED"/>
    <property type="match status" value="1"/>
</dbReference>
<dbReference type="InterPro" id="IPR036961">
    <property type="entry name" value="Kinesin_motor_dom_sf"/>
</dbReference>
<dbReference type="Pfam" id="PF00225">
    <property type="entry name" value="Kinesin"/>
    <property type="match status" value="1"/>
</dbReference>
<dbReference type="SUPFAM" id="SSF52540">
    <property type="entry name" value="P-loop containing nucleoside triphosphate hydrolases"/>
    <property type="match status" value="1"/>
</dbReference>
<evidence type="ECO:0000313" key="3">
    <source>
        <dbReference type="EMBL" id="KAK9143363.1"/>
    </source>
</evidence>
<dbReference type="GO" id="GO:0007018">
    <property type="term" value="P:microtubule-based movement"/>
    <property type="evidence" value="ECO:0007669"/>
    <property type="project" value="InterPro"/>
</dbReference>
<gene>
    <name evidence="3" type="ORF">Syun_012763</name>
</gene>
<dbReference type="GO" id="GO:0003777">
    <property type="term" value="F:microtubule motor activity"/>
    <property type="evidence" value="ECO:0007669"/>
    <property type="project" value="InterPro"/>
</dbReference>
<dbReference type="InterPro" id="IPR027417">
    <property type="entry name" value="P-loop_NTPase"/>
</dbReference>
<sequence length="240" mass="26589">MQVKFRDVQKMLREENEKGNTHDQELFSFHRDHSPCDGFEEVLNSLAVFAKNLRLSAVKEQTLDQLILLDLAGSEKIEKIGAEGKILAEAKTINKSLSAPGKSFSRFDWDSARCSCRTHNGKGVVVVGNQKSGLDIAVECASLIHTASDSPVGKSMPGLTPYVDFHEIFAKNLPQLTDHREIIRLIMATVGRGGHGDLRQRIRDEILLIQGLSSSFCLCRAMMAERGPISRWLVLRSSGS</sequence>
<evidence type="ECO:0000256" key="1">
    <source>
        <dbReference type="ARBA" id="ARBA00023175"/>
    </source>
</evidence>
<reference evidence="3 4" key="1">
    <citation type="submission" date="2024-01" db="EMBL/GenBank/DDBJ databases">
        <title>Genome assemblies of Stephania.</title>
        <authorList>
            <person name="Yang L."/>
        </authorList>
    </citation>
    <scope>NUCLEOTIDE SEQUENCE [LARGE SCALE GENOMIC DNA]</scope>
    <source>
        <strain evidence="3">YNDBR</strain>
        <tissue evidence="3">Leaf</tissue>
    </source>
</reference>
<organism evidence="3 4">
    <name type="scientific">Stephania yunnanensis</name>
    <dbReference type="NCBI Taxonomy" id="152371"/>
    <lineage>
        <taxon>Eukaryota</taxon>
        <taxon>Viridiplantae</taxon>
        <taxon>Streptophyta</taxon>
        <taxon>Embryophyta</taxon>
        <taxon>Tracheophyta</taxon>
        <taxon>Spermatophyta</taxon>
        <taxon>Magnoliopsida</taxon>
        <taxon>Ranunculales</taxon>
        <taxon>Menispermaceae</taxon>
        <taxon>Menispermoideae</taxon>
        <taxon>Cissampelideae</taxon>
        <taxon>Stephania</taxon>
    </lineage>
</organism>
<accession>A0AAP0PFN3</accession>
<proteinExistence type="predicted"/>
<feature type="domain" description="Kinesin motor" evidence="2">
    <location>
        <begin position="53"/>
        <end position="101"/>
    </location>
</feature>
<evidence type="ECO:0000313" key="4">
    <source>
        <dbReference type="Proteomes" id="UP001420932"/>
    </source>
</evidence>
<keyword evidence="1" id="KW-0505">Motor protein</keyword>
<dbReference type="Gene3D" id="3.40.850.10">
    <property type="entry name" value="Kinesin motor domain"/>
    <property type="match status" value="1"/>
</dbReference>
<evidence type="ECO:0000259" key="2">
    <source>
        <dbReference type="Pfam" id="PF00225"/>
    </source>
</evidence>
<comment type="caution">
    <text evidence="3">The sequence shown here is derived from an EMBL/GenBank/DDBJ whole genome shotgun (WGS) entry which is preliminary data.</text>
</comment>
<name>A0AAP0PFN3_9MAGN</name>
<protein>
    <recommendedName>
        <fullName evidence="2">Kinesin motor domain-containing protein</fullName>
    </recommendedName>
</protein>